<dbReference type="AlphaFoldDB" id="A0AAC9I3A2"/>
<dbReference type="PANTHER" id="PTHR38442">
    <property type="entry name" value="INNER MEMBRANE PROTEIN-RELATED"/>
    <property type="match status" value="1"/>
</dbReference>
<feature type="transmembrane region" description="Helical" evidence="1">
    <location>
        <begin position="21"/>
        <end position="41"/>
    </location>
</feature>
<gene>
    <name evidence="2" type="ORF">EM308_06835</name>
</gene>
<protein>
    <recommendedName>
        <fullName evidence="4">DUF445 domain-containing protein</fullName>
    </recommendedName>
</protein>
<dbReference type="InterPro" id="IPR007383">
    <property type="entry name" value="DUF445"/>
</dbReference>
<organism evidence="2 3">
    <name type="scientific">Flavobacterium gilvum</name>
    <dbReference type="NCBI Taxonomy" id="1492737"/>
    <lineage>
        <taxon>Bacteria</taxon>
        <taxon>Pseudomonadati</taxon>
        <taxon>Bacteroidota</taxon>
        <taxon>Flavobacteriia</taxon>
        <taxon>Flavobacteriales</taxon>
        <taxon>Flavobacteriaceae</taxon>
        <taxon>Flavobacterium</taxon>
    </lineage>
</organism>
<keyword evidence="3" id="KW-1185">Reference proteome</keyword>
<keyword evidence="1" id="KW-1133">Transmembrane helix</keyword>
<keyword evidence="1" id="KW-0812">Transmembrane</keyword>
<dbReference type="EMBL" id="CP017479">
    <property type="protein sequence ID" value="AOW09245.1"/>
    <property type="molecule type" value="Genomic_DNA"/>
</dbReference>
<dbReference type="PANTHER" id="PTHR38442:SF1">
    <property type="entry name" value="INNER MEMBRANE PROTEIN"/>
    <property type="match status" value="1"/>
</dbReference>
<accession>A0AAC9I3A2</accession>
<proteinExistence type="predicted"/>
<evidence type="ECO:0008006" key="4">
    <source>
        <dbReference type="Google" id="ProtNLM"/>
    </source>
</evidence>
<dbReference type="Pfam" id="PF04286">
    <property type="entry name" value="DUF445"/>
    <property type="match status" value="1"/>
</dbReference>
<dbReference type="KEGG" id="fgl:EM308_06835"/>
<name>A0AAC9I3A2_9FLAO</name>
<dbReference type="RefSeq" id="WP_035635416.1">
    <property type="nucleotide sequence ID" value="NZ_CP017479.1"/>
</dbReference>
<dbReference type="Proteomes" id="UP000175968">
    <property type="component" value="Chromosome"/>
</dbReference>
<sequence>MSATLNEQKSQKEKDLDKMKRNAFVLLGFAVVLFVVANVYNMNWLKAFSEAAMVGGIADWFAVVALFRHPLGIPIPHTALIPNNKDKIGENLGNFVSDEFLTREKLEVKIEQFNVAMKASDWLLDEKNANLVANLIVENVIPGVLKTIDDDEVKHFVQAQFSDKLGKLNFAEWIALGLESLAKSEKQEQLVTNVLKTLIVELHNHKHLIEEKVKSSTPFFSFGLADKKITEGVFNGLYDFLEQASYKDSAIRKKINEYLMQFIEELKASTEMQQKVNELVLAFANKKEVQDYINGIWLEIKTAIAADLAQKEESSIKKSIASMIQSFGKGIQADSLMVEKINYFIKNDMLSVLINNKKMIGDLISSTVKSWDTDEVSKKLELEIGSDLQYIRINGTLVGGLVGLLIYGVECVLQNFVL</sequence>
<reference evidence="2 3" key="1">
    <citation type="submission" date="2016-10" db="EMBL/GenBank/DDBJ databases">
        <title>Flavobacterium gilvum sp. nov., isolated from stream water.</title>
        <authorList>
            <person name="Shin S.-K."/>
            <person name="Cho Y.-J."/>
            <person name="Yi H."/>
        </authorList>
    </citation>
    <scope>NUCLEOTIDE SEQUENCE [LARGE SCALE GENOMIC DNA]</scope>
    <source>
        <strain evidence="2 3">EM1308</strain>
    </source>
</reference>
<dbReference type="GO" id="GO:0005886">
    <property type="term" value="C:plasma membrane"/>
    <property type="evidence" value="ECO:0007669"/>
    <property type="project" value="TreeGrafter"/>
</dbReference>
<evidence type="ECO:0000256" key="1">
    <source>
        <dbReference type="SAM" id="Phobius"/>
    </source>
</evidence>
<evidence type="ECO:0000313" key="3">
    <source>
        <dbReference type="Proteomes" id="UP000175968"/>
    </source>
</evidence>
<keyword evidence="1" id="KW-0472">Membrane</keyword>
<evidence type="ECO:0000313" key="2">
    <source>
        <dbReference type="EMBL" id="AOW09245.1"/>
    </source>
</evidence>